<organism evidence="2">
    <name type="scientific">bioreactor metagenome</name>
    <dbReference type="NCBI Taxonomy" id="1076179"/>
    <lineage>
        <taxon>unclassified sequences</taxon>
        <taxon>metagenomes</taxon>
        <taxon>ecological metagenomes</taxon>
    </lineage>
</organism>
<keyword evidence="1" id="KW-1133">Transmembrane helix</keyword>
<name>A0A645DUD4_9ZZZZ</name>
<sequence length="99" mass="12129">MELLYINEQRFTEEEVKEISKKYLKFPNQIEARKLLFLIIFLLFDYLLFKQIDPFTLSFYSVLFYFRLAFGVLGLVYFHFSQYINFVLAKRMKASERKK</sequence>
<dbReference type="AlphaFoldDB" id="A0A645DUD4"/>
<evidence type="ECO:0000256" key="1">
    <source>
        <dbReference type="SAM" id="Phobius"/>
    </source>
</evidence>
<gene>
    <name evidence="2" type="ORF">SDC9_139338</name>
</gene>
<protein>
    <submittedName>
        <fullName evidence="2">Uncharacterized protein</fullName>
    </submittedName>
</protein>
<keyword evidence="1" id="KW-0812">Transmembrane</keyword>
<evidence type="ECO:0000313" key="2">
    <source>
        <dbReference type="EMBL" id="MPM92203.1"/>
    </source>
</evidence>
<reference evidence="2" key="1">
    <citation type="submission" date="2019-08" db="EMBL/GenBank/DDBJ databases">
        <authorList>
            <person name="Kucharzyk K."/>
            <person name="Murdoch R.W."/>
            <person name="Higgins S."/>
            <person name="Loffler F."/>
        </authorList>
    </citation>
    <scope>NUCLEOTIDE SEQUENCE</scope>
</reference>
<comment type="caution">
    <text evidence="2">The sequence shown here is derived from an EMBL/GenBank/DDBJ whole genome shotgun (WGS) entry which is preliminary data.</text>
</comment>
<keyword evidence="1" id="KW-0472">Membrane</keyword>
<accession>A0A645DUD4</accession>
<proteinExistence type="predicted"/>
<dbReference type="EMBL" id="VSSQ01039176">
    <property type="protein sequence ID" value="MPM92203.1"/>
    <property type="molecule type" value="Genomic_DNA"/>
</dbReference>
<feature type="transmembrane region" description="Helical" evidence="1">
    <location>
        <begin position="64"/>
        <end position="89"/>
    </location>
</feature>
<feature type="transmembrane region" description="Helical" evidence="1">
    <location>
        <begin position="35"/>
        <end position="52"/>
    </location>
</feature>